<keyword evidence="1" id="KW-0732">Signal</keyword>
<organism evidence="2 3">
    <name type="scientific">Reinekea marina</name>
    <dbReference type="NCBI Taxonomy" id="1310421"/>
    <lineage>
        <taxon>Bacteria</taxon>
        <taxon>Pseudomonadati</taxon>
        <taxon>Pseudomonadota</taxon>
        <taxon>Gammaproteobacteria</taxon>
        <taxon>Oceanospirillales</taxon>
        <taxon>Saccharospirillaceae</taxon>
        <taxon>Reinekea</taxon>
    </lineage>
</organism>
<evidence type="ECO:0000313" key="3">
    <source>
        <dbReference type="Proteomes" id="UP001595710"/>
    </source>
</evidence>
<dbReference type="EMBL" id="JBHRYN010000008">
    <property type="protein sequence ID" value="MFC3701203.1"/>
    <property type="molecule type" value="Genomic_DNA"/>
</dbReference>
<gene>
    <name evidence="2" type="ORF">ACFOND_06060</name>
</gene>
<feature type="signal peptide" evidence="1">
    <location>
        <begin position="1"/>
        <end position="20"/>
    </location>
</feature>
<comment type="caution">
    <text evidence="2">The sequence shown here is derived from an EMBL/GenBank/DDBJ whole genome shotgun (WGS) entry which is preliminary data.</text>
</comment>
<protein>
    <recommendedName>
        <fullName evidence="4">Lipoprotein</fullName>
    </recommendedName>
</protein>
<reference evidence="3" key="1">
    <citation type="journal article" date="2019" name="Int. J. Syst. Evol. Microbiol.">
        <title>The Global Catalogue of Microorganisms (GCM) 10K type strain sequencing project: providing services to taxonomists for standard genome sequencing and annotation.</title>
        <authorList>
            <consortium name="The Broad Institute Genomics Platform"/>
            <consortium name="The Broad Institute Genome Sequencing Center for Infectious Disease"/>
            <person name="Wu L."/>
            <person name="Ma J."/>
        </authorList>
    </citation>
    <scope>NUCLEOTIDE SEQUENCE [LARGE SCALE GENOMIC DNA]</scope>
    <source>
        <strain evidence="3">CECT 8288</strain>
    </source>
</reference>
<evidence type="ECO:0000256" key="1">
    <source>
        <dbReference type="SAM" id="SignalP"/>
    </source>
</evidence>
<keyword evidence="3" id="KW-1185">Reference proteome</keyword>
<dbReference type="RefSeq" id="WP_377362504.1">
    <property type="nucleotide sequence ID" value="NZ_JBHRYN010000008.1"/>
</dbReference>
<sequence>MKNIAAIALMFFLSSCDSLTTVIVDVESETTVQKSSLFNTFTALGFENFVSFDVSSSQEFENNNASKNNIGESYLTGFTLEVTDPDGQTLEFISSMKVYISDGESDTKIEIARIEDGTNTDVRLLYLDVFADSEIGKYLRAEKTKITVEAQGEPPQENTTIEAVATFKIKLKL</sequence>
<dbReference type="Proteomes" id="UP001595710">
    <property type="component" value="Unassembled WGS sequence"/>
</dbReference>
<name>A0ABV7WSZ8_9GAMM</name>
<dbReference type="PROSITE" id="PS51257">
    <property type="entry name" value="PROKAR_LIPOPROTEIN"/>
    <property type="match status" value="1"/>
</dbReference>
<feature type="chain" id="PRO_5045141105" description="Lipoprotein" evidence="1">
    <location>
        <begin position="21"/>
        <end position="173"/>
    </location>
</feature>
<evidence type="ECO:0000313" key="2">
    <source>
        <dbReference type="EMBL" id="MFC3701203.1"/>
    </source>
</evidence>
<evidence type="ECO:0008006" key="4">
    <source>
        <dbReference type="Google" id="ProtNLM"/>
    </source>
</evidence>
<accession>A0ABV7WSZ8</accession>
<proteinExistence type="predicted"/>